<gene>
    <name evidence="1" type="ORF">MKK02DRAFT_43283</name>
</gene>
<sequence>MPKGMLPTENSLVMFSTAQEEGVEPATFLHVIDEAKLERIRLRFRDEDMVQKVSRKECPTLLDLYNTMRDTGPGYLVDTLQGRLRTALRTRMTDKTDLYYSPFEMRSRLTHTKMSRGTLPSGTSSINFSTVHEKEVEPATFLNILDGAEQTRILFRDGAVVRLLSNKKGQTLDDLYAAISDRAALEILQGRLMHAERTTIPEDTSGQASRGE</sequence>
<evidence type="ECO:0000313" key="2">
    <source>
        <dbReference type="Proteomes" id="UP001164286"/>
    </source>
</evidence>
<protein>
    <submittedName>
        <fullName evidence="1">Uncharacterized protein</fullName>
    </submittedName>
</protein>
<dbReference type="AlphaFoldDB" id="A0AA38HC80"/>
<proteinExistence type="predicted"/>
<dbReference type="GeneID" id="77731560"/>
<name>A0AA38HC80_9TREE</name>
<comment type="caution">
    <text evidence="1">The sequence shown here is derived from an EMBL/GenBank/DDBJ whole genome shotgun (WGS) entry which is preliminary data.</text>
</comment>
<evidence type="ECO:0000313" key="1">
    <source>
        <dbReference type="EMBL" id="KAI9637357.1"/>
    </source>
</evidence>
<dbReference type="Proteomes" id="UP001164286">
    <property type="component" value="Unassembled WGS sequence"/>
</dbReference>
<dbReference type="RefSeq" id="XP_052947134.1">
    <property type="nucleotide sequence ID" value="XM_053092355.1"/>
</dbReference>
<keyword evidence="2" id="KW-1185">Reference proteome</keyword>
<dbReference type="EMBL" id="JAKWFO010000004">
    <property type="protein sequence ID" value="KAI9637357.1"/>
    <property type="molecule type" value="Genomic_DNA"/>
</dbReference>
<organism evidence="1 2">
    <name type="scientific">Dioszegia hungarica</name>
    <dbReference type="NCBI Taxonomy" id="4972"/>
    <lineage>
        <taxon>Eukaryota</taxon>
        <taxon>Fungi</taxon>
        <taxon>Dikarya</taxon>
        <taxon>Basidiomycota</taxon>
        <taxon>Agaricomycotina</taxon>
        <taxon>Tremellomycetes</taxon>
        <taxon>Tremellales</taxon>
        <taxon>Bulleribasidiaceae</taxon>
        <taxon>Dioszegia</taxon>
    </lineage>
</organism>
<reference evidence="1" key="1">
    <citation type="journal article" date="2022" name="G3 (Bethesda)">
        <title>High quality genome of the basidiomycete yeast Dioszegia hungarica PDD-24b-2 isolated from cloud water.</title>
        <authorList>
            <person name="Jarrige D."/>
            <person name="Haridas S."/>
            <person name="Bleykasten-Grosshans C."/>
            <person name="Joly M."/>
            <person name="Nadalig T."/>
            <person name="Sancelme M."/>
            <person name="Vuilleumier S."/>
            <person name="Grigoriev I.V."/>
            <person name="Amato P."/>
            <person name="Bringel F."/>
        </authorList>
    </citation>
    <scope>NUCLEOTIDE SEQUENCE</scope>
    <source>
        <strain evidence="1">PDD-24b-2</strain>
    </source>
</reference>
<accession>A0AA38HC80</accession>